<dbReference type="SUPFAM" id="SSF89919">
    <property type="entry name" value="Ribosome-binding factor A, RbfA"/>
    <property type="match status" value="1"/>
</dbReference>
<dbReference type="InterPro" id="IPR023799">
    <property type="entry name" value="RbfA_dom_sf"/>
</dbReference>
<dbReference type="GO" id="GO:0006364">
    <property type="term" value="P:rRNA processing"/>
    <property type="evidence" value="ECO:0007669"/>
    <property type="project" value="InterPro"/>
</dbReference>
<feature type="compositionally biased region" description="Basic and acidic residues" evidence="1">
    <location>
        <begin position="317"/>
        <end position="334"/>
    </location>
</feature>
<accession>A0AAJ7TZE6</accession>
<dbReference type="InterPro" id="IPR000238">
    <property type="entry name" value="RbfA"/>
</dbReference>
<feature type="compositionally biased region" description="Basic residues" evidence="1">
    <location>
        <begin position="288"/>
        <end position="299"/>
    </location>
</feature>
<gene>
    <name evidence="3" type="primary">RBFA</name>
</gene>
<proteinExistence type="predicted"/>
<dbReference type="Pfam" id="PF02033">
    <property type="entry name" value="RBFA"/>
    <property type="match status" value="1"/>
</dbReference>
<sequence>MSLCRCVGSRLLQVPLRLRIPGPHGNAAALHVSSPRGDTRVQQLQRMLAKHRKKHWFQSRFKPEVFQGSLDSGPNWLGGTSLGPRKRAKGEDSLRSRTVSSLLMRYIVDLMGTSEVGPEVCHLPMEIVKVKISPDFSACRVYWRGLGSTEQDEGTARTLQRYAKHLRHLLISYQLIGNVPPIVFVQDKKYAAVAEVERLLACIGVDGSEELELGAPVDPAIAGDPATAGPGDQAEAWGPPLPADVFGVDRAAMLRQIAGYKKRERPSAVAEPVGDEWDRLQRQQLRRLKQKMQAKKKKKRSEDEDDVTPAAYLAQRLQRDEEMRRRQQAEWHSDELEDGDDSDYRGVKDR</sequence>
<keyword evidence="2" id="KW-1185">Reference proteome</keyword>
<dbReference type="AlphaFoldDB" id="A0AAJ7TZE6"/>
<dbReference type="CTD" id="79863"/>
<evidence type="ECO:0000313" key="2">
    <source>
        <dbReference type="Proteomes" id="UP001318040"/>
    </source>
</evidence>
<dbReference type="RefSeq" id="XP_032827051.1">
    <property type="nucleotide sequence ID" value="XM_032971160.1"/>
</dbReference>
<dbReference type="Gene3D" id="3.30.300.20">
    <property type="match status" value="1"/>
</dbReference>
<dbReference type="InterPro" id="IPR039212">
    <property type="entry name" value="RBFA_mitochondrial"/>
</dbReference>
<protein>
    <submittedName>
        <fullName evidence="3">Ribosome-binding factor A, mitochondrial</fullName>
    </submittedName>
</protein>
<evidence type="ECO:0000313" key="3">
    <source>
        <dbReference type="RefSeq" id="XP_032827051.1"/>
    </source>
</evidence>
<dbReference type="PANTHER" id="PTHR14725">
    <property type="entry name" value="RIBOSOME-BINDING FACTOR A, MITOCHONDRIAL-RELATED"/>
    <property type="match status" value="1"/>
</dbReference>
<name>A0AAJ7TZE6_PETMA</name>
<feature type="region of interest" description="Disordered" evidence="1">
    <location>
        <begin position="288"/>
        <end position="350"/>
    </location>
</feature>
<dbReference type="Proteomes" id="UP001318040">
    <property type="component" value="Chromosome 45"/>
</dbReference>
<dbReference type="PANTHER" id="PTHR14725:SF0">
    <property type="entry name" value="RIBOSOME-BINDING FACTOR A, MITOCHONDRIAL-RELATED"/>
    <property type="match status" value="1"/>
</dbReference>
<reference evidence="3" key="1">
    <citation type="submission" date="2025-08" db="UniProtKB">
        <authorList>
            <consortium name="RefSeq"/>
        </authorList>
    </citation>
    <scope>IDENTIFICATION</scope>
    <source>
        <tissue evidence="3">Sperm</tissue>
    </source>
</reference>
<dbReference type="KEGG" id="pmrn:116952107"/>
<dbReference type="InterPro" id="IPR015946">
    <property type="entry name" value="KH_dom-like_a/b"/>
</dbReference>
<dbReference type="GeneID" id="116952107"/>
<feature type="region of interest" description="Disordered" evidence="1">
    <location>
        <begin position="216"/>
        <end position="241"/>
    </location>
</feature>
<evidence type="ECO:0000256" key="1">
    <source>
        <dbReference type="SAM" id="MobiDB-lite"/>
    </source>
</evidence>
<organism evidence="2 3">
    <name type="scientific">Petromyzon marinus</name>
    <name type="common">Sea lamprey</name>
    <dbReference type="NCBI Taxonomy" id="7757"/>
    <lineage>
        <taxon>Eukaryota</taxon>
        <taxon>Metazoa</taxon>
        <taxon>Chordata</taxon>
        <taxon>Craniata</taxon>
        <taxon>Vertebrata</taxon>
        <taxon>Cyclostomata</taxon>
        <taxon>Hyperoartia</taxon>
        <taxon>Petromyzontiformes</taxon>
        <taxon>Petromyzontidae</taxon>
        <taxon>Petromyzon</taxon>
    </lineage>
</organism>